<accession>A0AA43XIU9</accession>
<reference evidence="9 10" key="1">
    <citation type="submission" date="2019-04" db="EMBL/GenBank/DDBJ databases">
        <title>Isachenkonia alkalipeptolytica gen. nov. sp. nov. a new anaerobic, alkiliphilic organothrophic bacterium capable to reduce synthesized ferrihydrite isolated from a soda lake.</title>
        <authorList>
            <person name="Toshchakov S.V."/>
            <person name="Zavarzina D.G."/>
            <person name="Zhilina T.N."/>
            <person name="Kostrikina N.A."/>
            <person name="Kublanov I.V."/>
        </authorList>
    </citation>
    <scope>NUCLEOTIDE SEQUENCE [LARGE SCALE GENOMIC DNA]</scope>
    <source>
        <strain evidence="9 10">Z-1701</strain>
    </source>
</reference>
<dbReference type="Proteomes" id="UP000449710">
    <property type="component" value="Unassembled WGS sequence"/>
</dbReference>
<comment type="function">
    <text evidence="4">Involved in chemotaxis. Part of a chemotaxis signal transduction system that modulates chemotaxis in response to various stimuli. Catalyzes the demethylation of specific methylglutamate residues introduced into the chemoreceptors (methyl-accepting chemotaxis proteins or MCP) by CheR. Also mediates the irreversible deamidation of specific glutamine residues to glutamic acid.</text>
</comment>
<dbReference type="InterPro" id="IPR000673">
    <property type="entry name" value="Sig_transdc_resp-reg_Me-estase"/>
</dbReference>
<dbReference type="InterPro" id="IPR008248">
    <property type="entry name" value="CheB-like"/>
</dbReference>
<dbReference type="GO" id="GO:0000156">
    <property type="term" value="F:phosphorelay response regulator activity"/>
    <property type="evidence" value="ECO:0007669"/>
    <property type="project" value="InterPro"/>
</dbReference>
<dbReference type="EMBL" id="SUMG01000003">
    <property type="protein sequence ID" value="NBG87588.1"/>
    <property type="molecule type" value="Genomic_DNA"/>
</dbReference>
<evidence type="ECO:0000259" key="7">
    <source>
        <dbReference type="PROSITE" id="PS50110"/>
    </source>
</evidence>
<dbReference type="GO" id="GO:0006935">
    <property type="term" value="P:chemotaxis"/>
    <property type="evidence" value="ECO:0007669"/>
    <property type="project" value="UniProtKB-UniRule"/>
</dbReference>
<evidence type="ECO:0000256" key="1">
    <source>
        <dbReference type="ARBA" id="ARBA00022801"/>
    </source>
</evidence>
<keyword evidence="4 6" id="KW-0597">Phosphoprotein</keyword>
<evidence type="ECO:0000256" key="6">
    <source>
        <dbReference type="PROSITE-ProRule" id="PRU00169"/>
    </source>
</evidence>
<dbReference type="InterPro" id="IPR011006">
    <property type="entry name" value="CheY-like_superfamily"/>
</dbReference>
<keyword evidence="10" id="KW-1185">Reference proteome</keyword>
<feature type="active site" evidence="4 5">
    <location>
        <position position="211"/>
    </location>
</feature>
<evidence type="ECO:0000313" key="10">
    <source>
        <dbReference type="Proteomes" id="UP000449710"/>
    </source>
</evidence>
<comment type="domain">
    <text evidence="4">Contains a C-terminal catalytic domain, and an N-terminal region which modulates catalytic activity.</text>
</comment>
<evidence type="ECO:0000256" key="5">
    <source>
        <dbReference type="PROSITE-ProRule" id="PRU00050"/>
    </source>
</evidence>
<keyword evidence="1 4" id="KW-0378">Hydrolase</keyword>
<feature type="active site" evidence="4 5">
    <location>
        <position position="184"/>
    </location>
</feature>
<dbReference type="GO" id="GO:0005737">
    <property type="term" value="C:cytoplasm"/>
    <property type="evidence" value="ECO:0007669"/>
    <property type="project" value="UniProtKB-SubCell"/>
</dbReference>
<comment type="similarity">
    <text evidence="4">Belongs to the CheB family.</text>
</comment>
<dbReference type="EC" id="3.1.1.61" evidence="4"/>
<proteinExistence type="inferred from homology"/>
<dbReference type="HAMAP" id="MF_00099">
    <property type="entry name" value="CheB_chemtxs"/>
    <property type="match status" value="1"/>
</dbReference>
<dbReference type="Pfam" id="PF01339">
    <property type="entry name" value="CheB_methylest"/>
    <property type="match status" value="1"/>
</dbReference>
<dbReference type="Pfam" id="PF00072">
    <property type="entry name" value="Response_reg"/>
    <property type="match status" value="1"/>
</dbReference>
<dbReference type="PANTHER" id="PTHR42872:SF3">
    <property type="entry name" value="PROTEIN-GLUTAMATE METHYLESTERASE_PROTEIN-GLUTAMINE GLUTAMINASE 1"/>
    <property type="match status" value="1"/>
</dbReference>
<dbReference type="SUPFAM" id="SSF52738">
    <property type="entry name" value="Methylesterase CheB, C-terminal domain"/>
    <property type="match status" value="1"/>
</dbReference>
<evidence type="ECO:0000256" key="3">
    <source>
        <dbReference type="ARBA" id="ARBA00048267"/>
    </source>
</evidence>
<protein>
    <recommendedName>
        <fullName evidence="4">Protein-glutamate methylesterase/protein-glutamine glutaminase</fullName>
        <ecNumber evidence="4">3.1.1.61</ecNumber>
        <ecNumber evidence="4">3.5.1.44</ecNumber>
    </recommendedName>
</protein>
<gene>
    <name evidence="4" type="primary">cheB</name>
    <name evidence="9" type="ORF">ISALK_03655</name>
</gene>
<comment type="catalytic activity">
    <reaction evidence="3 4">
        <text>[protein]-L-glutamate 5-O-methyl ester + H2O = L-glutamyl-[protein] + methanol + H(+)</text>
        <dbReference type="Rhea" id="RHEA:23236"/>
        <dbReference type="Rhea" id="RHEA-COMP:10208"/>
        <dbReference type="Rhea" id="RHEA-COMP:10311"/>
        <dbReference type="ChEBI" id="CHEBI:15377"/>
        <dbReference type="ChEBI" id="CHEBI:15378"/>
        <dbReference type="ChEBI" id="CHEBI:17790"/>
        <dbReference type="ChEBI" id="CHEBI:29973"/>
        <dbReference type="ChEBI" id="CHEBI:82795"/>
        <dbReference type="EC" id="3.1.1.61"/>
    </reaction>
</comment>
<name>A0AA43XIU9_9CLOT</name>
<dbReference type="CDD" id="cd17541">
    <property type="entry name" value="REC_CheB-like"/>
    <property type="match status" value="1"/>
</dbReference>
<comment type="function">
    <text evidence="2">May play the central regulatory role in sporulation. It may be an element of the effector pathway responsible for the activation of sporulation genes in response to nutritional stress. Spo0A may act in concert with spo0H (a sigma factor) to control the expression of some genes that are critical to the sporulation process.</text>
</comment>
<dbReference type="CDD" id="cd16432">
    <property type="entry name" value="CheB_Rec"/>
    <property type="match status" value="1"/>
</dbReference>
<organism evidence="9 10">
    <name type="scientific">Isachenkonia alkalipeptolytica</name>
    <dbReference type="NCBI Taxonomy" id="2565777"/>
    <lineage>
        <taxon>Bacteria</taxon>
        <taxon>Bacillati</taxon>
        <taxon>Bacillota</taxon>
        <taxon>Clostridia</taxon>
        <taxon>Eubacteriales</taxon>
        <taxon>Clostridiaceae</taxon>
        <taxon>Isachenkonia</taxon>
    </lineage>
</organism>
<evidence type="ECO:0000313" key="9">
    <source>
        <dbReference type="EMBL" id="NBG87588.1"/>
    </source>
</evidence>
<keyword evidence="4" id="KW-0963">Cytoplasm</keyword>
<dbReference type="InterPro" id="IPR035909">
    <property type="entry name" value="CheB_C"/>
</dbReference>
<dbReference type="SMART" id="SM00448">
    <property type="entry name" value="REC"/>
    <property type="match status" value="1"/>
</dbReference>
<sequence length="368" mass="40540">MENTIKVLIVDDSAFIRQIIRDILSRDPIFEVVDYARNGKDAIEKVQRHRPDVVTMDVEMPILNGIEALEIIMEKHPAPVVMFSSLTAQGTEATMKALEYGAVDVAKKPSHQDLKDLSELSQEIIQKLKTAAGVKNIQKPQRVQSEKDLKIIRKSLVDISQSPKEKGFLDPRSETPRIVAIGTSTGGPRALQRVIPLIPKNTKASFVIVQHMPPGFTKSLAERLNTLSEITVKEAVQGEVLQPGHGYIAKGGAHLRLKKNSRGQLFLDLGEDPPIAGHRPSVNALFQSLRQENIQDVISVIMTGMGSDGAKGIQELKKATKNHVIAQNEESSVVYGMPKTVVEQGDADEVADLDEITKKVLKHLEVQK</sequence>
<dbReference type="InterPro" id="IPR001789">
    <property type="entry name" value="Sig_transdc_resp-reg_receiver"/>
</dbReference>
<dbReference type="GO" id="GO:0008984">
    <property type="term" value="F:protein-glutamate methylesterase activity"/>
    <property type="evidence" value="ECO:0007669"/>
    <property type="project" value="UniProtKB-UniRule"/>
</dbReference>
<comment type="catalytic activity">
    <reaction evidence="4">
        <text>L-glutaminyl-[protein] + H2O = L-glutamyl-[protein] + NH4(+)</text>
        <dbReference type="Rhea" id="RHEA:16441"/>
        <dbReference type="Rhea" id="RHEA-COMP:10207"/>
        <dbReference type="Rhea" id="RHEA-COMP:10208"/>
        <dbReference type="ChEBI" id="CHEBI:15377"/>
        <dbReference type="ChEBI" id="CHEBI:28938"/>
        <dbReference type="ChEBI" id="CHEBI:29973"/>
        <dbReference type="ChEBI" id="CHEBI:30011"/>
        <dbReference type="EC" id="3.5.1.44"/>
    </reaction>
</comment>
<dbReference type="NCBIfam" id="NF009206">
    <property type="entry name" value="PRK12555.1"/>
    <property type="match status" value="1"/>
</dbReference>
<dbReference type="AlphaFoldDB" id="A0AA43XIU9"/>
<evidence type="ECO:0000256" key="2">
    <source>
        <dbReference type="ARBA" id="ARBA00024867"/>
    </source>
</evidence>
<dbReference type="RefSeq" id="WP_160719144.1">
    <property type="nucleotide sequence ID" value="NZ_SUMG01000003.1"/>
</dbReference>
<comment type="caution">
    <text evidence="9">The sequence shown here is derived from an EMBL/GenBank/DDBJ whole genome shotgun (WGS) entry which is preliminary data.</text>
</comment>
<comment type="subcellular location">
    <subcellularLocation>
        <location evidence="4">Cytoplasm</location>
    </subcellularLocation>
</comment>
<feature type="domain" description="Response regulatory" evidence="7">
    <location>
        <begin position="6"/>
        <end position="123"/>
    </location>
</feature>
<dbReference type="PANTHER" id="PTHR42872">
    <property type="entry name" value="PROTEIN-GLUTAMATE METHYLESTERASE/PROTEIN-GLUTAMINE GLUTAMINASE"/>
    <property type="match status" value="1"/>
</dbReference>
<evidence type="ECO:0000256" key="4">
    <source>
        <dbReference type="HAMAP-Rule" id="MF_00099"/>
    </source>
</evidence>
<comment type="PTM">
    <text evidence="4">Phosphorylated by CheA. Phosphorylation of the N-terminal regulatory domain activates the methylesterase activity.</text>
</comment>
<evidence type="ECO:0000259" key="8">
    <source>
        <dbReference type="PROSITE" id="PS50122"/>
    </source>
</evidence>
<dbReference type="SUPFAM" id="SSF52172">
    <property type="entry name" value="CheY-like"/>
    <property type="match status" value="1"/>
</dbReference>
<dbReference type="NCBIfam" id="NF001965">
    <property type="entry name" value="PRK00742.1"/>
    <property type="match status" value="1"/>
</dbReference>
<feature type="active site" evidence="4 5">
    <location>
        <position position="308"/>
    </location>
</feature>
<dbReference type="Gene3D" id="3.40.50.2300">
    <property type="match status" value="1"/>
</dbReference>
<dbReference type="PIRSF" id="PIRSF000876">
    <property type="entry name" value="RR_chemtxs_CheB"/>
    <property type="match status" value="1"/>
</dbReference>
<dbReference type="EC" id="3.5.1.44" evidence="4"/>
<keyword evidence="4 5" id="KW-0145">Chemotaxis</keyword>
<dbReference type="PROSITE" id="PS50110">
    <property type="entry name" value="RESPONSE_REGULATORY"/>
    <property type="match status" value="1"/>
</dbReference>
<dbReference type="PROSITE" id="PS50122">
    <property type="entry name" value="CHEB"/>
    <property type="match status" value="1"/>
</dbReference>
<feature type="domain" description="CheB-type methylesterase" evidence="8">
    <location>
        <begin position="171"/>
        <end position="367"/>
    </location>
</feature>
<dbReference type="GO" id="GO:0050568">
    <property type="term" value="F:protein-glutamine glutaminase activity"/>
    <property type="evidence" value="ECO:0007669"/>
    <property type="project" value="UniProtKB-UniRule"/>
</dbReference>
<feature type="modified residue" description="4-aspartylphosphate" evidence="4 6">
    <location>
        <position position="57"/>
    </location>
</feature>
<dbReference type="Gene3D" id="3.40.50.180">
    <property type="entry name" value="Methylesterase CheB, C-terminal domain"/>
    <property type="match status" value="1"/>
</dbReference>